<gene>
    <name evidence="1" type="ORF">PPENT_87.1.T0400322</name>
</gene>
<organism evidence="1 2">
    <name type="scientific">Paramecium pentaurelia</name>
    <dbReference type="NCBI Taxonomy" id="43138"/>
    <lineage>
        <taxon>Eukaryota</taxon>
        <taxon>Sar</taxon>
        <taxon>Alveolata</taxon>
        <taxon>Ciliophora</taxon>
        <taxon>Intramacronucleata</taxon>
        <taxon>Oligohymenophorea</taxon>
        <taxon>Peniculida</taxon>
        <taxon>Parameciidae</taxon>
        <taxon>Paramecium</taxon>
    </lineage>
</organism>
<dbReference type="EMBL" id="CAJJDO010000040">
    <property type="protein sequence ID" value="CAD8164300.1"/>
    <property type="molecule type" value="Genomic_DNA"/>
</dbReference>
<comment type="caution">
    <text evidence="1">The sequence shown here is derived from an EMBL/GenBank/DDBJ whole genome shotgun (WGS) entry which is preliminary data.</text>
</comment>
<keyword evidence="2" id="KW-1185">Reference proteome</keyword>
<reference evidence="1" key="1">
    <citation type="submission" date="2021-01" db="EMBL/GenBank/DDBJ databases">
        <authorList>
            <consortium name="Genoscope - CEA"/>
            <person name="William W."/>
        </authorList>
    </citation>
    <scope>NUCLEOTIDE SEQUENCE</scope>
</reference>
<protein>
    <submittedName>
        <fullName evidence="1">Uncharacterized protein</fullName>
    </submittedName>
</protein>
<dbReference type="OrthoDB" id="292297at2759"/>
<evidence type="ECO:0000313" key="2">
    <source>
        <dbReference type="Proteomes" id="UP000689195"/>
    </source>
</evidence>
<proteinExistence type="predicted"/>
<dbReference type="AlphaFoldDB" id="A0A8S1UHI8"/>
<accession>A0A8S1UHI8</accession>
<sequence length="371" mass="44410">MYYAPSRPKEIEKFPIGYIKPIAQNLEYLQRPPVDDRRIQDYYGKAQDQPTQQMRTQNKEKLLNQGSFYQPQQFTQEKQWDNIQKEIQNQQVGTNINPQRITSQETFQSAPFKTIYTDENIYELVGAPQNFPLSEVQLQVSRISPSNLRGPNRGYEQSLRGYSQDFQQPSFGFFPQDFRDVPSEQIGLPLQGYRRMAPPGILNDYRRGIPEPVLSQRNHGRELRRDFQNRAIPITDYRQGYPVNFQEPLQILNGRNDLPLEYRGYPYQDYDRQRFEPPFEYRTYRDPRDLPAPDYYAPEYRRFSPIGMQRDFNERIPFNQGLPYQDEVYPPLYGRMDQQIFREGRQDYDSGRFYPPYEERGNYFNQRIKQV</sequence>
<evidence type="ECO:0000313" key="1">
    <source>
        <dbReference type="EMBL" id="CAD8164300.1"/>
    </source>
</evidence>
<name>A0A8S1UHI8_9CILI</name>
<dbReference type="Proteomes" id="UP000689195">
    <property type="component" value="Unassembled WGS sequence"/>
</dbReference>